<dbReference type="EMBL" id="HE804045">
    <property type="protein sequence ID" value="CCH30258.1"/>
    <property type="molecule type" value="Genomic_DNA"/>
</dbReference>
<keyword evidence="2" id="KW-1133">Transmembrane helix</keyword>
<dbReference type="Proteomes" id="UP000006281">
    <property type="component" value="Chromosome"/>
</dbReference>
<gene>
    <name evidence="3" type="ordered locus">BN6_29480</name>
</gene>
<evidence type="ECO:0000313" key="4">
    <source>
        <dbReference type="Proteomes" id="UP000006281"/>
    </source>
</evidence>
<dbReference type="STRING" id="1179773.BN6_29480"/>
<name>K0K104_SACES</name>
<proteinExistence type="predicted"/>
<keyword evidence="2" id="KW-0472">Membrane</keyword>
<reference evidence="3 4" key="1">
    <citation type="journal article" date="2012" name="BMC Genomics">
        <title>Complete genome sequence of Saccharothrix espanaensis DSM 44229T and comparison to the other completely sequenced Pseudonocardiaceae.</title>
        <authorList>
            <person name="Strobel T."/>
            <person name="Al-Dilaimi A."/>
            <person name="Blom J."/>
            <person name="Gessner A."/>
            <person name="Kalinowski J."/>
            <person name="Luzhetska M."/>
            <person name="Puhler A."/>
            <person name="Szczepanowski R."/>
            <person name="Bechthold A."/>
            <person name="Ruckert C."/>
        </authorList>
    </citation>
    <scope>NUCLEOTIDE SEQUENCE [LARGE SCALE GENOMIC DNA]</scope>
    <source>
        <strain evidence="4">ATCC 51144 / DSM 44229 / JCM 9112 / NBRC 15066 / NRRL 15764</strain>
    </source>
</reference>
<evidence type="ECO:0000256" key="2">
    <source>
        <dbReference type="SAM" id="Phobius"/>
    </source>
</evidence>
<dbReference type="HOGENOM" id="CLU_1383299_0_0_11"/>
<feature type="transmembrane region" description="Helical" evidence="2">
    <location>
        <begin position="51"/>
        <end position="84"/>
    </location>
</feature>
<evidence type="ECO:0000313" key="3">
    <source>
        <dbReference type="EMBL" id="CCH30258.1"/>
    </source>
</evidence>
<dbReference type="KEGG" id="sesp:BN6_29480"/>
<feature type="region of interest" description="Disordered" evidence="1">
    <location>
        <begin position="1"/>
        <end position="42"/>
    </location>
</feature>
<keyword evidence="4" id="KW-1185">Reference proteome</keyword>
<organism evidence="3 4">
    <name type="scientific">Saccharothrix espanaensis (strain ATCC 51144 / DSM 44229 / JCM 9112 / NBRC 15066 / NRRL 15764)</name>
    <dbReference type="NCBI Taxonomy" id="1179773"/>
    <lineage>
        <taxon>Bacteria</taxon>
        <taxon>Bacillati</taxon>
        <taxon>Actinomycetota</taxon>
        <taxon>Actinomycetes</taxon>
        <taxon>Pseudonocardiales</taxon>
        <taxon>Pseudonocardiaceae</taxon>
        <taxon>Saccharothrix</taxon>
    </lineage>
</organism>
<dbReference type="BioCyc" id="SESP1179773:BN6_RS14315-MONOMER"/>
<accession>K0K104</accession>
<dbReference type="RefSeq" id="WP_015100370.1">
    <property type="nucleotide sequence ID" value="NC_019673.1"/>
</dbReference>
<dbReference type="PATRIC" id="fig|1179773.3.peg.2941"/>
<sequence length="197" mass="21692">MGKRNRDDVPLPARGPADLDEQGRSPGDGDVPFGWVGDAPPDSSQGKEFRWAVVATVGGAALGFAQPVLGLFLVLGMLPIVLPLGLDVRKRARGVVRVHVDPGAARQITLTRVDGRSVTRSLDEITALRTLLVGYTGGETNGWHVVEIRFRDRTYRTTAWYPRDDHDPRALSQALRRACPAAKELPYEDKRYRLTPD</sequence>
<protein>
    <submittedName>
        <fullName evidence="3">Putative membrane protein</fullName>
    </submittedName>
</protein>
<evidence type="ECO:0000256" key="1">
    <source>
        <dbReference type="SAM" id="MobiDB-lite"/>
    </source>
</evidence>
<dbReference type="AlphaFoldDB" id="K0K104"/>
<dbReference type="OrthoDB" id="4196755at2"/>
<keyword evidence="2" id="KW-0812">Transmembrane</keyword>